<dbReference type="CDD" id="cd05781">
    <property type="entry name" value="DNA_polB_B3_exo"/>
    <property type="match status" value="1"/>
</dbReference>
<dbReference type="EMBL" id="PGCK01000011">
    <property type="protein sequence ID" value="MCD1295808.1"/>
    <property type="molecule type" value="Genomic_DNA"/>
</dbReference>
<dbReference type="PROSITE" id="PS00116">
    <property type="entry name" value="DNA_POLYMERASE_B"/>
    <property type="match status" value="1"/>
</dbReference>
<dbReference type="Pfam" id="PF00136">
    <property type="entry name" value="DNA_pol_B"/>
    <property type="match status" value="1"/>
</dbReference>
<proteinExistence type="inferred from homology"/>
<dbReference type="Pfam" id="PF03104">
    <property type="entry name" value="DNA_pol_B_exo1"/>
    <property type="match status" value="1"/>
</dbReference>
<dbReference type="Gene3D" id="3.30.342.10">
    <property type="entry name" value="DNA Polymerase, chain B, domain 1"/>
    <property type="match status" value="1"/>
</dbReference>
<dbReference type="GO" id="GO:0006261">
    <property type="term" value="P:DNA-templated DNA replication"/>
    <property type="evidence" value="ECO:0007669"/>
    <property type="project" value="TreeGrafter"/>
</dbReference>
<dbReference type="EC" id="2.7.7.7" evidence="7"/>
<dbReference type="InterPro" id="IPR042087">
    <property type="entry name" value="DNA_pol_B_thumb"/>
</dbReference>
<dbReference type="PANTHER" id="PTHR10322:SF23">
    <property type="entry name" value="DNA POLYMERASE DELTA CATALYTIC SUBUNIT"/>
    <property type="match status" value="1"/>
</dbReference>
<evidence type="ECO:0000256" key="6">
    <source>
        <dbReference type="ARBA" id="ARBA00049244"/>
    </source>
</evidence>
<sequence>MKFRGWLLDVDYIVEKDKPIIRMWCIDDAGRSSVIFDYRFEPYFYVVPYGDVKKSTIENLTAEVGGETIKPVRVEQVDKKNFGQHIKCFKIYTQLPRDVPHLRELAVRYGDVREADILFGVRYIIDKRLTPMGGIEAEGDHVPVEYADVGLLCHDPKGFMREDEVKPKIMAFDCEMANPKGMPTPKNDPIIIISIKTDKEVKLLKSEDGDDKKILEEFLALIKKYDPDIIVGYNQDSFDWPYINARLKHHKMKLDICRDGTTPLFGKGGIQKKVKMTGRMNVDLYQVAARDVDGVKIKTLDNVAEYLGVMKKDERVNIPGSEIYEYWHDESRREDLLQYSIDDVVSTYGLAKELLPLQYEFARMVHEPLDNVSKMGRGRQVEAYLAYIAYENDELIPSKGGEMETYVGGLVFPPEKGLHRNVAALDFSAMYPSIMVAYNISPDTVCSKTDKDCYPPAPEVGYRFKKSPEGFFTKILKDLIQHRSALKKKLAVTKKSDRDYKILDMRQKCIKILTNAFYGYTGWAQAKWYRRECAEATSAWGRYFIQKANDIAVEMGLRVLYGDTDSLFVKLESGKDLQEVIKAFIKRVSDELPLEMDIDNIYRVIFFTESKKRYAGLTESGEIVVRGLEVRRGDWCELAKELQSEVIRIILEEENPEKAVKFVKDIISKVKEGKAPLDKLVINKTLTKSFGKYESAQAHVHAAEIARELDISAEIGNKISYVIIKGSGNLSDRAYPVEMFQRFEKGNLYAKGRVYEIDSNYYIDKQLIPVALRMLGYFGYAEEELKGESIQGTLDKFF</sequence>
<feature type="domain" description="DNA-directed DNA polymerase family B multifunctional" evidence="8">
    <location>
        <begin position="372"/>
        <end position="775"/>
    </location>
</feature>
<gene>
    <name evidence="10" type="ORF">CUJ83_12455</name>
</gene>
<name>A0AAP2REG9_9EURY</name>
<dbReference type="InterPro" id="IPR023211">
    <property type="entry name" value="DNA_pol_palm_dom_sf"/>
</dbReference>
<dbReference type="PANTHER" id="PTHR10322">
    <property type="entry name" value="DNA POLYMERASE CATALYTIC SUBUNIT"/>
    <property type="match status" value="1"/>
</dbReference>
<dbReference type="InterPro" id="IPR006134">
    <property type="entry name" value="DNA-dir_DNA_pol_B_multi_dom"/>
</dbReference>
<protein>
    <recommendedName>
        <fullName evidence="7">DNA polymerase</fullName>
        <ecNumber evidence="7">2.7.7.7</ecNumber>
    </recommendedName>
</protein>
<evidence type="ECO:0000256" key="2">
    <source>
        <dbReference type="ARBA" id="ARBA00022679"/>
    </source>
</evidence>
<dbReference type="Gene3D" id="3.30.420.10">
    <property type="entry name" value="Ribonuclease H-like superfamily/Ribonuclease H"/>
    <property type="match status" value="1"/>
</dbReference>
<evidence type="ECO:0000256" key="4">
    <source>
        <dbReference type="ARBA" id="ARBA00022932"/>
    </source>
</evidence>
<evidence type="ECO:0000256" key="3">
    <source>
        <dbReference type="ARBA" id="ARBA00022695"/>
    </source>
</evidence>
<dbReference type="Gene3D" id="3.90.1600.10">
    <property type="entry name" value="Palm domain of DNA polymerase"/>
    <property type="match status" value="1"/>
</dbReference>
<dbReference type="Gene3D" id="1.10.287.690">
    <property type="entry name" value="Helix hairpin bin"/>
    <property type="match status" value="1"/>
</dbReference>
<dbReference type="InterPro" id="IPR017964">
    <property type="entry name" value="DNA-dir_DNA_pol_B_CS"/>
</dbReference>
<dbReference type="InterPro" id="IPR043502">
    <property type="entry name" value="DNA/RNA_pol_sf"/>
</dbReference>
<dbReference type="GO" id="GO:0000166">
    <property type="term" value="F:nucleotide binding"/>
    <property type="evidence" value="ECO:0007669"/>
    <property type="project" value="InterPro"/>
</dbReference>
<dbReference type="Gene3D" id="1.10.132.60">
    <property type="entry name" value="DNA polymerase family B, C-terminal domain"/>
    <property type="match status" value="1"/>
</dbReference>
<dbReference type="AlphaFoldDB" id="A0AAP2REG9"/>
<dbReference type="InterPro" id="IPR012337">
    <property type="entry name" value="RNaseH-like_sf"/>
</dbReference>
<dbReference type="InterPro" id="IPR006172">
    <property type="entry name" value="DNA-dir_DNA_pol_B"/>
</dbReference>
<feature type="domain" description="DNA-directed DNA polymerase family B exonuclease" evidence="9">
    <location>
        <begin position="111"/>
        <end position="292"/>
    </location>
</feature>
<dbReference type="InterPro" id="IPR006133">
    <property type="entry name" value="DNA-dir_DNA_pol_B_exonuc"/>
</dbReference>
<keyword evidence="4 7" id="KW-0239">DNA-directed DNA polymerase</keyword>
<dbReference type="CDD" id="cd05536">
    <property type="entry name" value="POLBc_B3"/>
    <property type="match status" value="1"/>
</dbReference>
<dbReference type="GO" id="GO:0003677">
    <property type="term" value="F:DNA binding"/>
    <property type="evidence" value="ECO:0007669"/>
    <property type="project" value="UniProtKB-KW"/>
</dbReference>
<evidence type="ECO:0000256" key="7">
    <source>
        <dbReference type="RuleBase" id="RU000442"/>
    </source>
</evidence>
<evidence type="ECO:0000259" key="9">
    <source>
        <dbReference type="Pfam" id="PF03104"/>
    </source>
</evidence>
<comment type="caution">
    <text evidence="10">The sequence shown here is derived from an EMBL/GenBank/DDBJ whole genome shotgun (WGS) entry which is preliminary data.</text>
</comment>
<dbReference type="GO" id="GO:0003887">
    <property type="term" value="F:DNA-directed DNA polymerase activity"/>
    <property type="evidence" value="ECO:0007669"/>
    <property type="project" value="UniProtKB-KW"/>
</dbReference>
<dbReference type="InterPro" id="IPR050240">
    <property type="entry name" value="DNA_pol_type-B"/>
</dbReference>
<evidence type="ECO:0000313" key="11">
    <source>
        <dbReference type="Proteomes" id="UP001320159"/>
    </source>
</evidence>
<reference evidence="10 11" key="1">
    <citation type="submission" date="2017-11" db="EMBL/GenBank/DDBJ databases">
        <title>Isolation and Characterization of Family Methanocellaceae Species from Potential Methane Hydrate Area Offshore Southwestern Taiwan.</title>
        <authorList>
            <person name="Zhang W.-L."/>
            <person name="Chen W.-C."/>
            <person name="Lai M.-C."/>
            <person name="Chen S.-C."/>
        </authorList>
    </citation>
    <scope>NUCLEOTIDE SEQUENCE [LARGE SCALE GENOMIC DNA]</scope>
    <source>
        <strain evidence="10 11">CWC-04</strain>
    </source>
</reference>
<organism evidence="10 11">
    <name type="scientific">Methanooceanicella nereidis</name>
    <dbReference type="NCBI Taxonomy" id="2052831"/>
    <lineage>
        <taxon>Archaea</taxon>
        <taxon>Methanobacteriati</taxon>
        <taxon>Methanobacteriota</taxon>
        <taxon>Stenosarchaea group</taxon>
        <taxon>Methanomicrobia</taxon>
        <taxon>Methanocellales</taxon>
        <taxon>Methanocellaceae</taxon>
        <taxon>Methanooceanicella</taxon>
    </lineage>
</organism>
<evidence type="ECO:0000313" key="10">
    <source>
        <dbReference type="EMBL" id="MCD1295808.1"/>
    </source>
</evidence>
<evidence type="ECO:0000256" key="1">
    <source>
        <dbReference type="ARBA" id="ARBA00005755"/>
    </source>
</evidence>
<dbReference type="SUPFAM" id="SSF56672">
    <property type="entry name" value="DNA/RNA polymerases"/>
    <property type="match status" value="1"/>
</dbReference>
<comment type="similarity">
    <text evidence="1 7">Belongs to the DNA polymerase type-B family.</text>
</comment>
<evidence type="ECO:0000256" key="5">
    <source>
        <dbReference type="ARBA" id="ARBA00023125"/>
    </source>
</evidence>
<dbReference type="SUPFAM" id="SSF53098">
    <property type="entry name" value="Ribonuclease H-like"/>
    <property type="match status" value="1"/>
</dbReference>
<dbReference type="NCBIfam" id="TIGR00592">
    <property type="entry name" value="pol2"/>
    <property type="match status" value="1"/>
</dbReference>
<dbReference type="InterPro" id="IPR036397">
    <property type="entry name" value="RNaseH_sf"/>
</dbReference>
<dbReference type="Proteomes" id="UP001320159">
    <property type="component" value="Unassembled WGS sequence"/>
</dbReference>
<keyword evidence="7" id="KW-0235">DNA replication</keyword>
<comment type="catalytic activity">
    <reaction evidence="6 7">
        <text>DNA(n) + a 2'-deoxyribonucleoside 5'-triphosphate = DNA(n+1) + diphosphate</text>
        <dbReference type="Rhea" id="RHEA:22508"/>
        <dbReference type="Rhea" id="RHEA-COMP:17339"/>
        <dbReference type="Rhea" id="RHEA-COMP:17340"/>
        <dbReference type="ChEBI" id="CHEBI:33019"/>
        <dbReference type="ChEBI" id="CHEBI:61560"/>
        <dbReference type="ChEBI" id="CHEBI:173112"/>
        <dbReference type="EC" id="2.7.7.7"/>
    </reaction>
</comment>
<evidence type="ECO:0000259" key="8">
    <source>
        <dbReference type="Pfam" id="PF00136"/>
    </source>
</evidence>
<dbReference type="PRINTS" id="PR00106">
    <property type="entry name" value="DNAPOLB"/>
</dbReference>
<keyword evidence="3 7" id="KW-0548">Nucleotidyltransferase</keyword>
<dbReference type="RefSeq" id="WP_230742664.1">
    <property type="nucleotide sequence ID" value="NZ_PGCK01000011.1"/>
</dbReference>
<keyword evidence="5 7" id="KW-0238">DNA-binding</keyword>
<accession>A0AAP2REG9</accession>
<keyword evidence="2 7" id="KW-0808">Transferase</keyword>
<keyword evidence="11" id="KW-1185">Reference proteome</keyword>
<dbReference type="SMART" id="SM00486">
    <property type="entry name" value="POLBc"/>
    <property type="match status" value="1"/>
</dbReference>